<dbReference type="RefSeq" id="WP_344411972.1">
    <property type="nucleotide sequence ID" value="NZ_BAAANN010000001.1"/>
</dbReference>
<dbReference type="InterPro" id="IPR043519">
    <property type="entry name" value="NT_sf"/>
</dbReference>
<proteinExistence type="predicted"/>
<dbReference type="SMART" id="SM00954">
    <property type="entry name" value="RelA_SpoT"/>
    <property type="match status" value="1"/>
</dbReference>
<dbReference type="Proteomes" id="UP001501116">
    <property type="component" value="Unassembled WGS sequence"/>
</dbReference>
<evidence type="ECO:0000259" key="1">
    <source>
        <dbReference type="SMART" id="SM00954"/>
    </source>
</evidence>
<dbReference type="CDD" id="cd05399">
    <property type="entry name" value="NT_Rel-Spo_like"/>
    <property type="match status" value="1"/>
</dbReference>
<dbReference type="EMBL" id="BAAANN010000001">
    <property type="protein sequence ID" value="GAA1937323.1"/>
    <property type="molecule type" value="Genomic_DNA"/>
</dbReference>
<name>A0ABN2PY89_9PSEU</name>
<accession>A0ABN2PY89</accession>
<evidence type="ECO:0000313" key="3">
    <source>
        <dbReference type="Proteomes" id="UP001501116"/>
    </source>
</evidence>
<keyword evidence="3" id="KW-1185">Reference proteome</keyword>
<sequence length="428" mass="49078">MDDVVEAFIRRYVKEYDFYDQAARLVRQLLETELRTSGIRCMVTSRAKDVTRLEDKARQRALQRNYACADDVFEDIADLAGVRVALYFPGERDQVDSIVHRLFQLIDSPKEFPQNRDDDNGRRFSGYSARHYRVRLKKNGLSDSDQRYSAAKVEIQVASVLMHAWSEVEHDLVYKPLAGALSEDEYAILDQLNGMVIAGEIALETLQRAGKRRVADSGGEFRNHYELAAYLLAKIKTDEEKPVDESGLGRVDLLFALMKELGLNGPAKLAPYLEVLHGDLEARPLAEQVIDAVLAENTENYEVYRTVQNRADWLDTQRTPDRDDAHREVGLFLHHWSELENLIRIYLELSSAQVGYRSPILVFLKQHEMPLDPTERNDLNALRNLRNNLVHHGYRKAAADLSDATDRLQKIIEKLRRNLPRPPEPDAV</sequence>
<dbReference type="SUPFAM" id="SSF81301">
    <property type="entry name" value="Nucleotidyltransferase"/>
    <property type="match status" value="1"/>
</dbReference>
<comment type="caution">
    <text evidence="2">The sequence shown here is derived from an EMBL/GenBank/DDBJ whole genome shotgun (WGS) entry which is preliminary data.</text>
</comment>
<dbReference type="Gene3D" id="3.30.460.10">
    <property type="entry name" value="Beta Polymerase, domain 2"/>
    <property type="match status" value="1"/>
</dbReference>
<reference evidence="2 3" key="1">
    <citation type="journal article" date="2019" name="Int. J. Syst. Evol. Microbiol.">
        <title>The Global Catalogue of Microorganisms (GCM) 10K type strain sequencing project: providing services to taxonomists for standard genome sequencing and annotation.</title>
        <authorList>
            <consortium name="The Broad Institute Genomics Platform"/>
            <consortium name="The Broad Institute Genome Sequencing Center for Infectious Disease"/>
            <person name="Wu L."/>
            <person name="Ma J."/>
        </authorList>
    </citation>
    <scope>NUCLEOTIDE SEQUENCE [LARGE SCALE GENOMIC DNA]</scope>
    <source>
        <strain evidence="2 3">JCM 14545</strain>
    </source>
</reference>
<organism evidence="2 3">
    <name type="scientific">Amycolatopsis minnesotensis</name>
    <dbReference type="NCBI Taxonomy" id="337894"/>
    <lineage>
        <taxon>Bacteria</taxon>
        <taxon>Bacillati</taxon>
        <taxon>Actinomycetota</taxon>
        <taxon>Actinomycetes</taxon>
        <taxon>Pseudonocardiales</taxon>
        <taxon>Pseudonocardiaceae</taxon>
        <taxon>Amycolatopsis</taxon>
    </lineage>
</organism>
<dbReference type="PANTHER" id="PTHR41773:SF1">
    <property type="entry name" value="RELA_SPOT DOMAIN-CONTAINING PROTEIN"/>
    <property type="match status" value="1"/>
</dbReference>
<dbReference type="PANTHER" id="PTHR41773">
    <property type="entry name" value="GTP PYROPHOSPHATASE-RELATED"/>
    <property type="match status" value="1"/>
</dbReference>
<dbReference type="Pfam" id="PF04607">
    <property type="entry name" value="RelA_SpoT"/>
    <property type="match status" value="1"/>
</dbReference>
<gene>
    <name evidence="2" type="ORF">GCM10009754_00440</name>
</gene>
<evidence type="ECO:0000313" key="2">
    <source>
        <dbReference type="EMBL" id="GAA1937323.1"/>
    </source>
</evidence>
<dbReference type="InterPro" id="IPR007685">
    <property type="entry name" value="RelA_SpoT"/>
</dbReference>
<feature type="domain" description="RelA/SpoT" evidence="1">
    <location>
        <begin position="45"/>
        <end position="180"/>
    </location>
</feature>
<protein>
    <recommendedName>
        <fullName evidence="1">RelA/SpoT domain-containing protein</fullName>
    </recommendedName>
</protein>